<feature type="domain" description="DUF1023" evidence="2">
    <location>
        <begin position="309"/>
        <end position="485"/>
    </location>
</feature>
<dbReference type="InterPro" id="IPR010427">
    <property type="entry name" value="DUF1023"/>
</dbReference>
<accession>A0A1Q8WIX3</accession>
<dbReference type="RefSeq" id="WP_075391369.1">
    <property type="nucleotide sequence ID" value="NZ_MSKS01000055.1"/>
</dbReference>
<organism evidence="3 4">
    <name type="scientific">Actinomyces oris</name>
    <dbReference type="NCBI Taxonomy" id="544580"/>
    <lineage>
        <taxon>Bacteria</taxon>
        <taxon>Bacillati</taxon>
        <taxon>Actinomycetota</taxon>
        <taxon>Actinomycetes</taxon>
        <taxon>Actinomycetales</taxon>
        <taxon>Actinomycetaceae</taxon>
        <taxon>Actinomyces</taxon>
    </lineage>
</organism>
<feature type="region of interest" description="Disordered" evidence="1">
    <location>
        <begin position="513"/>
        <end position="547"/>
    </location>
</feature>
<evidence type="ECO:0000313" key="4">
    <source>
        <dbReference type="Proteomes" id="UP000185963"/>
    </source>
</evidence>
<comment type="caution">
    <text evidence="3">The sequence shown here is derived from an EMBL/GenBank/DDBJ whole genome shotgun (WGS) entry which is preliminary data.</text>
</comment>
<proteinExistence type="predicted"/>
<reference evidence="3 4" key="1">
    <citation type="submission" date="2016-12" db="EMBL/GenBank/DDBJ databases">
        <title>Genomic comparison of strains in the 'Actinomyces naeslundii' group.</title>
        <authorList>
            <person name="Mughal S.R."/>
            <person name="Do T."/>
            <person name="Gilbert S.C."/>
            <person name="Witherden E.A."/>
            <person name="Didelot X."/>
            <person name="Beighton D."/>
        </authorList>
    </citation>
    <scope>NUCLEOTIDE SEQUENCE [LARGE SCALE GENOMIC DNA]</scope>
    <source>
        <strain evidence="3 4">WE8B-23</strain>
    </source>
</reference>
<sequence length="573" mass="61730">MVTFNDLLSWSGTNLDTAGDALVAASHKYQQVNTDLKKDGLGDGLSGKAFEAEAKARRILADDAEDLWTGLEKAGNDLKDASTTVTTINNAAHNLVARIKDDDLEISESGKITADYKKNPSLEPVHAMSLIEGYKRERDRLVEQARDTVAFISSVYNELTKMDDTANGPSPEVVNHGERPPNPKWTPNQVNDWWTSLTKAQQENIIHKHPAWIGNLDGIPSNDRHKANVIWLPIMQAEIDKRVQDYKNKQDPWGDNTPEYEALLQRQKDIHALSAMFLDSKGKPKLLDNEGMPKPVGGRTLLALDNSGDNFRAAVASGDIDNADHVVVFTPGMNSTVNKSLATDKGGTGDHVNSTENIMKKSGLEWSTEENKNSETVAGVTWMGYDAPTFRNVLSPGEAKEGGRQLADFYEGLQATHHGDPHLMATGHSYGSLVNGYALKNSTSSPVDDLSVWGSPGIGTTDASDLHLLPDHMFSTTAGNDGIARAGYYGGTVGGGGTAGPDSDFTALNTQSHGTNGSHGHLAGNSGHSGYIPTEPPESQVQPPENSTCLHNQGKILRGAAPEYVDDYSIGNN</sequence>
<dbReference type="Proteomes" id="UP000185963">
    <property type="component" value="Unassembled WGS sequence"/>
</dbReference>
<feature type="region of interest" description="Disordered" evidence="1">
    <location>
        <begin position="162"/>
        <end position="187"/>
    </location>
</feature>
<evidence type="ECO:0000313" key="3">
    <source>
        <dbReference type="EMBL" id="OLO66069.1"/>
    </source>
</evidence>
<dbReference type="AlphaFoldDB" id="A0A1Q8WIX3"/>
<feature type="compositionally biased region" description="Polar residues" evidence="1">
    <location>
        <begin position="537"/>
        <end position="547"/>
    </location>
</feature>
<evidence type="ECO:0000256" key="1">
    <source>
        <dbReference type="SAM" id="MobiDB-lite"/>
    </source>
</evidence>
<dbReference type="InterPro" id="IPR029058">
    <property type="entry name" value="AB_hydrolase_fold"/>
</dbReference>
<dbReference type="Pfam" id="PF06259">
    <property type="entry name" value="Abhydrolase_8"/>
    <property type="match status" value="1"/>
</dbReference>
<name>A0A1Q8WIX3_9ACTO</name>
<dbReference type="EMBL" id="MSKS01000055">
    <property type="protein sequence ID" value="OLO66069.1"/>
    <property type="molecule type" value="Genomic_DNA"/>
</dbReference>
<dbReference type="OrthoDB" id="3259161at2"/>
<evidence type="ECO:0000259" key="2">
    <source>
        <dbReference type="Pfam" id="PF06259"/>
    </source>
</evidence>
<protein>
    <recommendedName>
        <fullName evidence="2">DUF1023 domain-containing protein</fullName>
    </recommendedName>
</protein>
<gene>
    <name evidence="3" type="ORF">BKH20_12740</name>
</gene>
<dbReference type="SUPFAM" id="SSF53474">
    <property type="entry name" value="alpha/beta-Hydrolases"/>
    <property type="match status" value="1"/>
</dbReference>